<evidence type="ECO:0000313" key="1">
    <source>
        <dbReference type="EMBL" id="KAJ3830955.1"/>
    </source>
</evidence>
<accession>A0AA38U3I5</accession>
<feature type="non-terminal residue" evidence="1">
    <location>
        <position position="236"/>
    </location>
</feature>
<gene>
    <name evidence="1" type="ORF">F5878DRAFT_514999</name>
</gene>
<sequence>MRRAYNFAKDDPLYWPQPFHLSVAHLAVIPYPSHDSEHPLYHAWYQPAPSDFLLNTSSGLRGIGSLDSVVAERVGSMCERLFRNIQGLSDVIKNDHFLVQARNRLRNLVERLSLPGSRFHVFLQLSLTQRVFLETYARLKWLVFWAPRYTNVDTKYETERDVIGAFTDNLDTAADLYRTGIPVWLVRPLEARSYTKIIKDVAPLDETWDNKLPFRNFLGSLDVGDSEPAHPIIYSG</sequence>
<reference evidence="1" key="1">
    <citation type="submission" date="2022-08" db="EMBL/GenBank/DDBJ databases">
        <authorList>
            <consortium name="DOE Joint Genome Institute"/>
            <person name="Min B."/>
            <person name="Riley R."/>
            <person name="Sierra-Patev S."/>
            <person name="Naranjo-Ortiz M."/>
            <person name="Looney B."/>
            <person name="Konkel Z."/>
            <person name="Slot J.C."/>
            <person name="Sakamoto Y."/>
            <person name="Steenwyk J.L."/>
            <person name="Rokas A."/>
            <person name="Carro J."/>
            <person name="Camarero S."/>
            <person name="Ferreira P."/>
            <person name="Molpeceres G."/>
            <person name="Ruiz-Duenas F.J."/>
            <person name="Serrano A."/>
            <person name="Henrissat B."/>
            <person name="Drula E."/>
            <person name="Hughes K.W."/>
            <person name="Mata J.L."/>
            <person name="Ishikawa N.K."/>
            <person name="Vargas-Isla R."/>
            <person name="Ushijima S."/>
            <person name="Smith C.A."/>
            <person name="Ahrendt S."/>
            <person name="Andreopoulos W."/>
            <person name="He G."/>
            <person name="Labutti K."/>
            <person name="Lipzen A."/>
            <person name="Ng V."/>
            <person name="Sandor L."/>
            <person name="Barry K."/>
            <person name="Martinez A.T."/>
            <person name="Xiao Y."/>
            <person name="Gibbons J.G."/>
            <person name="Terashima K."/>
            <person name="Hibbett D.S."/>
            <person name="Grigoriev I.V."/>
        </authorList>
    </citation>
    <scope>NUCLEOTIDE SEQUENCE</scope>
    <source>
        <strain evidence="1">TFB9207</strain>
    </source>
</reference>
<dbReference type="AlphaFoldDB" id="A0AA38U3I5"/>
<keyword evidence="2" id="KW-1185">Reference proteome</keyword>
<name>A0AA38U3I5_9AGAR</name>
<evidence type="ECO:0000313" key="2">
    <source>
        <dbReference type="Proteomes" id="UP001163846"/>
    </source>
</evidence>
<dbReference type="Proteomes" id="UP001163846">
    <property type="component" value="Unassembled WGS sequence"/>
</dbReference>
<organism evidence="1 2">
    <name type="scientific">Lentinula raphanica</name>
    <dbReference type="NCBI Taxonomy" id="153919"/>
    <lineage>
        <taxon>Eukaryota</taxon>
        <taxon>Fungi</taxon>
        <taxon>Dikarya</taxon>
        <taxon>Basidiomycota</taxon>
        <taxon>Agaricomycotina</taxon>
        <taxon>Agaricomycetes</taxon>
        <taxon>Agaricomycetidae</taxon>
        <taxon>Agaricales</taxon>
        <taxon>Marasmiineae</taxon>
        <taxon>Omphalotaceae</taxon>
        <taxon>Lentinula</taxon>
    </lineage>
</organism>
<comment type="caution">
    <text evidence="1">The sequence shown here is derived from an EMBL/GenBank/DDBJ whole genome shotgun (WGS) entry which is preliminary data.</text>
</comment>
<protein>
    <submittedName>
        <fullName evidence="1">Uncharacterized protein</fullName>
    </submittedName>
</protein>
<dbReference type="EMBL" id="MU807998">
    <property type="protein sequence ID" value="KAJ3830955.1"/>
    <property type="molecule type" value="Genomic_DNA"/>
</dbReference>
<proteinExistence type="predicted"/>